<dbReference type="Pfam" id="PF24696">
    <property type="entry name" value="UGSC"/>
    <property type="match status" value="1"/>
</dbReference>
<dbReference type="EMBL" id="JBHSWU010000039">
    <property type="protein sequence ID" value="MFC6723712.1"/>
    <property type="molecule type" value="Genomic_DNA"/>
</dbReference>
<name>A0ABD5RY73_9EURY</name>
<protein>
    <recommendedName>
        <fullName evidence="2">UGSC-like domain-containing protein</fullName>
    </recommendedName>
</protein>
<organism evidence="3 4">
    <name type="scientific">Halobium palmae</name>
    <dbReference type="NCBI Taxonomy" id="1776492"/>
    <lineage>
        <taxon>Archaea</taxon>
        <taxon>Methanobacteriati</taxon>
        <taxon>Methanobacteriota</taxon>
        <taxon>Stenosarchaea group</taxon>
        <taxon>Halobacteria</taxon>
        <taxon>Halobacteriales</taxon>
        <taxon>Haloferacaceae</taxon>
        <taxon>Halobium</taxon>
    </lineage>
</organism>
<dbReference type="InterPro" id="IPR057767">
    <property type="entry name" value="UGSC-like_dom"/>
</dbReference>
<keyword evidence="4" id="KW-1185">Reference proteome</keyword>
<reference evidence="3 4" key="1">
    <citation type="journal article" date="2019" name="Int. J. Syst. Evol. Microbiol.">
        <title>The Global Catalogue of Microorganisms (GCM) 10K type strain sequencing project: providing services to taxonomists for standard genome sequencing and annotation.</title>
        <authorList>
            <consortium name="The Broad Institute Genomics Platform"/>
            <consortium name="The Broad Institute Genome Sequencing Center for Infectious Disease"/>
            <person name="Wu L."/>
            <person name="Ma J."/>
        </authorList>
    </citation>
    <scope>NUCLEOTIDE SEQUENCE [LARGE SCALE GENOMIC DNA]</scope>
    <source>
        <strain evidence="3 4">NBRC 111368</strain>
    </source>
</reference>
<comment type="caution">
    <text evidence="3">The sequence shown here is derived from an EMBL/GenBank/DDBJ whole genome shotgun (WGS) entry which is preliminary data.</text>
</comment>
<feature type="region of interest" description="Disordered" evidence="1">
    <location>
        <begin position="169"/>
        <end position="190"/>
    </location>
</feature>
<dbReference type="AlphaFoldDB" id="A0ABD5RY73"/>
<feature type="compositionally biased region" description="Basic and acidic residues" evidence="1">
    <location>
        <begin position="8"/>
        <end position="20"/>
    </location>
</feature>
<evidence type="ECO:0000313" key="3">
    <source>
        <dbReference type="EMBL" id="MFC6723712.1"/>
    </source>
</evidence>
<evidence type="ECO:0000256" key="1">
    <source>
        <dbReference type="SAM" id="MobiDB-lite"/>
    </source>
</evidence>
<accession>A0ABD5RY73</accession>
<feature type="compositionally biased region" description="Basic and acidic residues" evidence="1">
    <location>
        <begin position="174"/>
        <end position="190"/>
    </location>
</feature>
<feature type="region of interest" description="Disordered" evidence="1">
    <location>
        <begin position="1"/>
        <end position="20"/>
    </location>
</feature>
<dbReference type="Proteomes" id="UP001596328">
    <property type="component" value="Unassembled WGS sequence"/>
</dbReference>
<feature type="domain" description="UGSC-like" evidence="2">
    <location>
        <begin position="3"/>
        <end position="153"/>
    </location>
</feature>
<sequence>MGLLDPQRSAESKERHPISARVDTLEEKHVGFYDNGKPAAEPVLEVIKQRLDERYDDITFSHFALDYLNQSKDPEKMKAVEEWASNGPDVCIGAMGDCGSCTKFLVWGIEAAERAGVPSVGILDEAFVNDWKSNAIERGWPLRYQTVPVRSEVTNVERIEGDLTPDVIDDIEGELTRPRNDKEQDVAAKS</sequence>
<gene>
    <name evidence="3" type="ORF">ACFQE1_04800</name>
</gene>
<proteinExistence type="predicted"/>
<evidence type="ECO:0000313" key="4">
    <source>
        <dbReference type="Proteomes" id="UP001596328"/>
    </source>
</evidence>
<evidence type="ECO:0000259" key="2">
    <source>
        <dbReference type="Pfam" id="PF24696"/>
    </source>
</evidence>